<feature type="compositionally biased region" description="Polar residues" evidence="5">
    <location>
        <begin position="899"/>
        <end position="909"/>
    </location>
</feature>
<dbReference type="RefSeq" id="XP_017987006.1">
    <property type="nucleotide sequence ID" value="XM_018131106.1"/>
</dbReference>
<dbReference type="PANTHER" id="PTHR46915">
    <property type="entry name" value="UBIQUITIN-LIKE PROTEASE 4-RELATED"/>
    <property type="match status" value="1"/>
</dbReference>
<dbReference type="GO" id="GO:0019783">
    <property type="term" value="F:ubiquitin-like protein peptidase activity"/>
    <property type="evidence" value="ECO:0007669"/>
    <property type="project" value="UniProtKB-ARBA"/>
</dbReference>
<feature type="compositionally biased region" description="Polar residues" evidence="5">
    <location>
        <begin position="286"/>
        <end position="302"/>
    </location>
</feature>
<evidence type="ECO:0000256" key="3">
    <source>
        <dbReference type="ARBA" id="ARBA00022801"/>
    </source>
</evidence>
<dbReference type="PROSITE" id="PS50600">
    <property type="entry name" value="ULP_PROTEASE"/>
    <property type="match status" value="1"/>
</dbReference>
<dbReference type="GO" id="GO:0008234">
    <property type="term" value="F:cysteine-type peptidase activity"/>
    <property type="evidence" value="ECO:0007669"/>
    <property type="project" value="UniProtKB-KW"/>
</dbReference>
<feature type="compositionally biased region" description="Polar residues" evidence="5">
    <location>
        <begin position="817"/>
        <end position="843"/>
    </location>
</feature>
<accession>A0A120K202</accession>
<dbReference type="PANTHER" id="PTHR46915:SF2">
    <property type="entry name" value="UBIQUITIN-LIKE PROTEASE 4"/>
    <property type="match status" value="1"/>
</dbReference>
<dbReference type="AlphaFoldDB" id="A0A120K202"/>
<feature type="compositionally biased region" description="Polar residues" evidence="5">
    <location>
        <begin position="11"/>
        <end position="21"/>
    </location>
</feature>
<feature type="domain" description="Ubiquitin-like protease family profile" evidence="6">
    <location>
        <begin position="361"/>
        <end position="562"/>
    </location>
</feature>
<evidence type="ECO:0000256" key="5">
    <source>
        <dbReference type="SAM" id="MobiDB-lite"/>
    </source>
</evidence>
<feature type="compositionally biased region" description="Basic and acidic residues" evidence="5">
    <location>
        <begin position="910"/>
        <end position="920"/>
    </location>
</feature>
<evidence type="ECO:0000256" key="1">
    <source>
        <dbReference type="ARBA" id="ARBA00005234"/>
    </source>
</evidence>
<keyword evidence="2" id="KW-0645">Protease</keyword>
<feature type="region of interest" description="Disordered" evidence="5">
    <location>
        <begin position="272"/>
        <end position="304"/>
    </location>
</feature>
<dbReference type="Pfam" id="PF02902">
    <property type="entry name" value="Peptidase_C48"/>
    <property type="match status" value="1"/>
</dbReference>
<evidence type="ECO:0000313" key="8">
    <source>
        <dbReference type="Proteomes" id="UP000243052"/>
    </source>
</evidence>
<organism evidence="7 8">
    <name type="scientific">Eremothecium sinecaudum</name>
    <dbReference type="NCBI Taxonomy" id="45286"/>
    <lineage>
        <taxon>Eukaryota</taxon>
        <taxon>Fungi</taxon>
        <taxon>Dikarya</taxon>
        <taxon>Ascomycota</taxon>
        <taxon>Saccharomycotina</taxon>
        <taxon>Saccharomycetes</taxon>
        <taxon>Saccharomycetales</taxon>
        <taxon>Saccharomycetaceae</taxon>
        <taxon>Eremothecium</taxon>
    </lineage>
</organism>
<dbReference type="InterPro" id="IPR038765">
    <property type="entry name" value="Papain-like_cys_pep_sf"/>
</dbReference>
<evidence type="ECO:0000313" key="7">
    <source>
        <dbReference type="EMBL" id="AMD20010.1"/>
    </source>
</evidence>
<protein>
    <submittedName>
        <fullName evidence="7">HCL141Wp</fullName>
    </submittedName>
</protein>
<dbReference type="GeneID" id="28723241"/>
<dbReference type="Proteomes" id="UP000243052">
    <property type="component" value="Chromosome iii"/>
</dbReference>
<feature type="region of interest" description="Disordered" evidence="5">
    <location>
        <begin position="666"/>
        <end position="694"/>
    </location>
</feature>
<keyword evidence="3" id="KW-0378">Hydrolase</keyword>
<keyword evidence="4" id="KW-0788">Thiol protease</keyword>
<feature type="region of interest" description="Disordered" evidence="5">
    <location>
        <begin position="1"/>
        <end position="31"/>
    </location>
</feature>
<feature type="compositionally biased region" description="Polar residues" evidence="5">
    <location>
        <begin position="666"/>
        <end position="682"/>
    </location>
</feature>
<feature type="region of interest" description="Disordered" evidence="5">
    <location>
        <begin position="756"/>
        <end position="776"/>
    </location>
</feature>
<dbReference type="SUPFAM" id="SSF54001">
    <property type="entry name" value="Cysteine proteinases"/>
    <property type="match status" value="1"/>
</dbReference>
<feature type="region of interest" description="Disordered" evidence="5">
    <location>
        <begin position="817"/>
        <end position="846"/>
    </location>
</feature>
<dbReference type="Gene3D" id="3.40.395.10">
    <property type="entry name" value="Adenoviral Proteinase, Chain A"/>
    <property type="match status" value="1"/>
</dbReference>
<evidence type="ECO:0000256" key="2">
    <source>
        <dbReference type="ARBA" id="ARBA00022670"/>
    </source>
</evidence>
<dbReference type="OrthoDB" id="442460at2759"/>
<keyword evidence="8" id="KW-1185">Reference proteome</keyword>
<name>A0A120K202_9SACH</name>
<dbReference type="GO" id="GO:0016926">
    <property type="term" value="P:protein desumoylation"/>
    <property type="evidence" value="ECO:0007669"/>
    <property type="project" value="UniProtKB-ARBA"/>
</dbReference>
<gene>
    <name evidence="7" type="ORF">AW171_hschr31878</name>
</gene>
<comment type="similarity">
    <text evidence="1">Belongs to the peptidase C48 family.</text>
</comment>
<evidence type="ECO:0000259" key="6">
    <source>
        <dbReference type="PROSITE" id="PS50600"/>
    </source>
</evidence>
<feature type="region of interest" description="Disordered" evidence="5">
    <location>
        <begin position="893"/>
        <end position="958"/>
    </location>
</feature>
<reference evidence="7 8" key="1">
    <citation type="submission" date="2016-01" db="EMBL/GenBank/DDBJ databases">
        <title>Genome sequence of the yeast Holleya sinecauda.</title>
        <authorList>
            <person name="Dietrich F.S."/>
        </authorList>
    </citation>
    <scope>NUCLEOTIDE SEQUENCE [LARGE SCALE GENOMIC DNA]</scope>
    <source>
        <strain evidence="7 8">ATCC 58844</strain>
    </source>
</reference>
<sequence length="981" mass="111016">MSRNRKLGLTPMNTLSTQTDPTKAPTRHTGDRYQLERQKNISSSEPAVLDISEFPGYVPPSKRLKSSQTSKFTTLSASESHIGSGMLLPRVEETDILEGYIEVIDESGEFQLVDEAIVEVVSDNELSVYRGRKENMKEEERFLDLNIARDVHVFYFDMHTTCMGIQLHNTVSINCRGRSIPVLMILWGSKEDKSDAKLIDISKNVMKTGIHVNDMSSKDEIMDAMKMSYKSTSSITKHKRINLLEKALTSLNSTSTLKKRYGKSGQVINLPARSVPIESSDSDSSPGRNKISSKTFYGTDKSSPSKRVLSDYSYSNLRKSTRVLVPGPKRAYTLDDTDEELETPKAFKPALHYVFCDGSKYSVNNQDFKCLYNHDWINDTILDFFLKYYMEESILARRFSEDDICVLSSFFYTKLVSNLESCYENVKKWVANSNLMEARYVIIPINVNFHWFGCIITNLREVLRLFREGQLNNWEAETGKDWTLNEEKKSSYPTIYILVYDSLRQTHSREVDPIKVFLIDYVKDKYGFEIPRALIRMKMCTVPQQPNMSDCGVHVILNTRKFLEDPKKTIQYWFLKPNHAIVREINLYFEKKKRKTARKDLRDVLWKLQKQQIDIQGNVDEPESYSGDEGNHSDIEIIEKSDMAPKENNRQSSPQNEISHEANASNGHALLPTTNVDQSPTLHASGEGKHFLTGSVDASPDATIHTKALDNNHIVASIAQNKGKNERRRCLLSSPEREPLDSKESGKDPVIFKVGNTPNDHASASMHTESPSKTNSIYPIRINSIGISENNGSTSTITHQRELGNLSGSPATKSTKLSYAGLNSGSKTPQWQTRRYTDNSSPGTKHLELGQNSNEDLVLLGNRVDSARFQKYEVENKSAQVSVQVSPHIYHAANHRHSSSAGVKTPSSVDRNEPHEIRSEDTDDYNGPDSILNETVHETSPYRLRGSVRSRKAAKEANPELIEVEDLTTDNYILTPAKRTT</sequence>
<dbReference type="GO" id="GO:0006508">
    <property type="term" value="P:proteolysis"/>
    <property type="evidence" value="ECO:0007669"/>
    <property type="project" value="UniProtKB-KW"/>
</dbReference>
<dbReference type="EMBL" id="CP014243">
    <property type="protein sequence ID" value="AMD20010.1"/>
    <property type="molecule type" value="Genomic_DNA"/>
</dbReference>
<dbReference type="STRING" id="45286.A0A120K202"/>
<evidence type="ECO:0000256" key="4">
    <source>
        <dbReference type="ARBA" id="ARBA00022807"/>
    </source>
</evidence>
<proteinExistence type="inferred from homology"/>
<dbReference type="InterPro" id="IPR003653">
    <property type="entry name" value="Peptidase_C48_C"/>
</dbReference>